<dbReference type="PANTHER" id="PTHR46743:SF2">
    <property type="entry name" value="TEICHOIC ACIDS EXPORT ATP-BINDING PROTEIN TAGH"/>
    <property type="match status" value="1"/>
</dbReference>
<evidence type="ECO:0000256" key="1">
    <source>
        <dbReference type="ARBA" id="ARBA00005417"/>
    </source>
</evidence>
<dbReference type="EMBL" id="CP002160">
    <property type="protein sequence ID" value="ADL50380.1"/>
    <property type="molecule type" value="Genomic_DNA"/>
</dbReference>
<dbReference type="InterPro" id="IPR003439">
    <property type="entry name" value="ABC_transporter-like_ATP-bd"/>
</dbReference>
<dbReference type="RefSeq" id="WP_010074840.1">
    <property type="nucleotide sequence ID" value="NC_014393.1"/>
</dbReference>
<dbReference type="SUPFAM" id="SSF52540">
    <property type="entry name" value="P-loop containing nucleoside triphosphate hydrolases"/>
    <property type="match status" value="1"/>
</dbReference>
<dbReference type="Pfam" id="PF00005">
    <property type="entry name" value="ABC_tran"/>
    <property type="match status" value="1"/>
</dbReference>
<dbReference type="eggNOG" id="COG1134">
    <property type="taxonomic scope" value="Bacteria"/>
</dbReference>
<feature type="domain" description="ABC transporter" evidence="5">
    <location>
        <begin position="4"/>
        <end position="246"/>
    </location>
</feature>
<dbReference type="GO" id="GO:0016020">
    <property type="term" value="C:membrane"/>
    <property type="evidence" value="ECO:0007669"/>
    <property type="project" value="InterPro"/>
</dbReference>
<dbReference type="Gene3D" id="3.40.50.300">
    <property type="entry name" value="P-loop containing nucleotide triphosphate hydrolases"/>
    <property type="match status" value="1"/>
</dbReference>
<dbReference type="InterPro" id="IPR015860">
    <property type="entry name" value="ABC_transpr_TagH-like"/>
</dbReference>
<dbReference type="GO" id="GO:0005524">
    <property type="term" value="F:ATP binding"/>
    <property type="evidence" value="ECO:0007669"/>
    <property type="project" value="UniProtKB-KW"/>
</dbReference>
<dbReference type="InterPro" id="IPR003593">
    <property type="entry name" value="AAA+_ATPase"/>
</dbReference>
<dbReference type="Proteomes" id="UP000002730">
    <property type="component" value="Chromosome"/>
</dbReference>
<accession>D9SRL3</accession>
<gene>
    <name evidence="6" type="ordered locus">Clocel_0609</name>
</gene>
<dbReference type="SMART" id="SM00382">
    <property type="entry name" value="AAA"/>
    <property type="match status" value="1"/>
</dbReference>
<evidence type="ECO:0000256" key="3">
    <source>
        <dbReference type="ARBA" id="ARBA00022741"/>
    </source>
</evidence>
<evidence type="ECO:0000259" key="5">
    <source>
        <dbReference type="PROSITE" id="PS50893"/>
    </source>
</evidence>
<dbReference type="OrthoDB" id="9778870at2"/>
<dbReference type="CDD" id="cd03220">
    <property type="entry name" value="ABC_KpsT_Wzt"/>
    <property type="match status" value="1"/>
</dbReference>
<keyword evidence="4" id="KW-0067">ATP-binding</keyword>
<name>D9SRL3_CLOC7</name>
<evidence type="ECO:0000313" key="7">
    <source>
        <dbReference type="Proteomes" id="UP000002730"/>
    </source>
</evidence>
<keyword evidence="7" id="KW-1185">Reference proteome</keyword>
<dbReference type="AlphaFoldDB" id="D9SRL3"/>
<dbReference type="InterPro" id="IPR050683">
    <property type="entry name" value="Bact_Polysacc_Export_ATP-bd"/>
</dbReference>
<dbReference type="GO" id="GO:0140359">
    <property type="term" value="F:ABC-type transporter activity"/>
    <property type="evidence" value="ECO:0007669"/>
    <property type="project" value="InterPro"/>
</dbReference>
<protein>
    <submittedName>
        <fullName evidence="6">ABC transporter related</fullName>
    </submittedName>
</protein>
<proteinExistence type="inferred from homology"/>
<dbReference type="InterPro" id="IPR027417">
    <property type="entry name" value="P-loop_NTPase"/>
</dbReference>
<comment type="similarity">
    <text evidence="1">Belongs to the ABC transporter superfamily.</text>
</comment>
<dbReference type="GO" id="GO:0016887">
    <property type="term" value="F:ATP hydrolysis activity"/>
    <property type="evidence" value="ECO:0007669"/>
    <property type="project" value="InterPro"/>
</dbReference>
<evidence type="ECO:0000313" key="6">
    <source>
        <dbReference type="EMBL" id="ADL50380.1"/>
    </source>
</evidence>
<dbReference type="HOGENOM" id="CLU_000604_1_2_9"/>
<reference evidence="6 7" key="1">
    <citation type="submission" date="2010-08" db="EMBL/GenBank/DDBJ databases">
        <title>Complete sequence of Clostridium cellulovorans 743B.</title>
        <authorList>
            <consortium name="US DOE Joint Genome Institute"/>
            <person name="Lucas S."/>
            <person name="Copeland A."/>
            <person name="Lapidus A."/>
            <person name="Cheng J.-F."/>
            <person name="Bruce D."/>
            <person name="Goodwin L."/>
            <person name="Pitluck S."/>
            <person name="Chertkov O."/>
            <person name="Detter J.C."/>
            <person name="Han C."/>
            <person name="Tapia R."/>
            <person name="Land M."/>
            <person name="Hauser L."/>
            <person name="Chang Y.-J."/>
            <person name="Jeffries C."/>
            <person name="Kyrpides N."/>
            <person name="Ivanova N."/>
            <person name="Mikhailova N."/>
            <person name="Hemme C.L."/>
            <person name="Woyke T."/>
        </authorList>
    </citation>
    <scope>NUCLEOTIDE SEQUENCE [LARGE SCALE GENOMIC DNA]</scope>
    <source>
        <strain evidence="7">ATCC 35296 / DSM 3052 / OCM 3 / 743B</strain>
    </source>
</reference>
<dbReference type="KEGG" id="ccb:Clocel_0609"/>
<sequence length="246" mass="27684">MVVIEFKNVSKSFKIFKNKSYSIKEKFIGKLLRRAPLEVEEYPVLTDVSFKINKGETVGIIGQNGTGKSTTLKLISKILYQDKGEVTTNGSISALLEVGAGFQQDLTGRENVFLYGSILGLSKKEISDKYDEIVEFSELRDFMNNPVKNYSSGMYMRLAFSVAIHVNPDILVIDEVLAVGDAAFQKKCINKILSFKEQQKTIVFVSHDMSAVKKICDRVFFIKKGGEMIEGTPDEMIDLYYRIGNQ</sequence>
<organism evidence="6 7">
    <name type="scientific">Clostridium cellulovorans (strain ATCC 35296 / DSM 3052 / OCM 3 / 743B)</name>
    <dbReference type="NCBI Taxonomy" id="573061"/>
    <lineage>
        <taxon>Bacteria</taxon>
        <taxon>Bacillati</taxon>
        <taxon>Bacillota</taxon>
        <taxon>Clostridia</taxon>
        <taxon>Eubacteriales</taxon>
        <taxon>Clostridiaceae</taxon>
        <taxon>Clostridium</taxon>
    </lineage>
</organism>
<dbReference type="PANTHER" id="PTHR46743">
    <property type="entry name" value="TEICHOIC ACIDS EXPORT ATP-BINDING PROTEIN TAGH"/>
    <property type="match status" value="1"/>
</dbReference>
<evidence type="ECO:0000256" key="4">
    <source>
        <dbReference type="ARBA" id="ARBA00022840"/>
    </source>
</evidence>
<keyword evidence="2" id="KW-0813">Transport</keyword>
<dbReference type="PROSITE" id="PS50893">
    <property type="entry name" value="ABC_TRANSPORTER_2"/>
    <property type="match status" value="1"/>
</dbReference>
<evidence type="ECO:0000256" key="2">
    <source>
        <dbReference type="ARBA" id="ARBA00022448"/>
    </source>
</evidence>
<keyword evidence="3" id="KW-0547">Nucleotide-binding</keyword>
<dbReference type="STRING" id="573061.Clocel_0609"/>